<gene>
    <name evidence="1" type="ORF">WNY59_02755</name>
</gene>
<comment type="caution">
    <text evidence="1">The sequence shown here is derived from an EMBL/GenBank/DDBJ whole genome shotgun (WGS) entry which is preliminary data.</text>
</comment>
<keyword evidence="2" id="KW-1185">Reference proteome</keyword>
<organism evidence="1 2">
    <name type="scientific">Ahrensia kielensis</name>
    <dbReference type="NCBI Taxonomy" id="76980"/>
    <lineage>
        <taxon>Bacteria</taxon>
        <taxon>Pseudomonadati</taxon>
        <taxon>Pseudomonadota</taxon>
        <taxon>Alphaproteobacteria</taxon>
        <taxon>Hyphomicrobiales</taxon>
        <taxon>Ahrensiaceae</taxon>
        <taxon>Ahrensia</taxon>
    </lineage>
</organism>
<evidence type="ECO:0000313" key="2">
    <source>
        <dbReference type="Proteomes" id="UP001477870"/>
    </source>
</evidence>
<sequence length="87" mass="9610">MITDEKLAELDEVIANEKRVAAREVHNEAWADGIVEGIDAAILAETAIATALEEMIRTEGEEAALELADTLRDRILSGEFLPYRTIQ</sequence>
<protein>
    <submittedName>
        <fullName evidence="1">Uncharacterized protein</fullName>
    </submittedName>
</protein>
<reference evidence="1 2" key="1">
    <citation type="submission" date="2024-03" db="EMBL/GenBank/DDBJ databases">
        <title>Community enrichment and isolation of bacterial strains for fucoidan degradation.</title>
        <authorList>
            <person name="Sichert A."/>
        </authorList>
    </citation>
    <scope>NUCLEOTIDE SEQUENCE [LARGE SCALE GENOMIC DNA]</scope>
    <source>
        <strain evidence="1 2">AS62</strain>
    </source>
</reference>
<dbReference type="RefSeq" id="WP_018687457.1">
    <property type="nucleotide sequence ID" value="NZ_JBBMQO010000002.1"/>
</dbReference>
<name>A0ABU9T2Z6_9HYPH</name>
<proteinExistence type="predicted"/>
<dbReference type="EMBL" id="JBBMQO010000002">
    <property type="protein sequence ID" value="MEM5500501.1"/>
    <property type="molecule type" value="Genomic_DNA"/>
</dbReference>
<evidence type="ECO:0000313" key="1">
    <source>
        <dbReference type="EMBL" id="MEM5500501.1"/>
    </source>
</evidence>
<accession>A0ABU9T2Z6</accession>
<dbReference type="Proteomes" id="UP001477870">
    <property type="component" value="Unassembled WGS sequence"/>
</dbReference>